<comment type="caution">
    <text evidence="2">The sequence shown here is derived from an EMBL/GenBank/DDBJ whole genome shotgun (WGS) entry which is preliminary data.</text>
</comment>
<dbReference type="AlphaFoldDB" id="A0A5B7JUQ3"/>
<feature type="compositionally biased region" description="Basic and acidic residues" evidence="1">
    <location>
        <begin position="19"/>
        <end position="29"/>
    </location>
</feature>
<evidence type="ECO:0000256" key="1">
    <source>
        <dbReference type="SAM" id="MobiDB-lite"/>
    </source>
</evidence>
<dbReference type="Proteomes" id="UP000324222">
    <property type="component" value="Unassembled WGS sequence"/>
</dbReference>
<reference evidence="2 3" key="1">
    <citation type="submission" date="2019-05" db="EMBL/GenBank/DDBJ databases">
        <title>Another draft genome of Portunus trituberculatus and its Hox gene families provides insights of decapod evolution.</title>
        <authorList>
            <person name="Jeong J.-H."/>
            <person name="Song I."/>
            <person name="Kim S."/>
            <person name="Choi T."/>
            <person name="Kim D."/>
            <person name="Ryu S."/>
            <person name="Kim W."/>
        </authorList>
    </citation>
    <scope>NUCLEOTIDE SEQUENCE [LARGE SCALE GENOMIC DNA]</scope>
    <source>
        <tissue evidence="2">Muscle</tissue>
    </source>
</reference>
<protein>
    <submittedName>
        <fullName evidence="2">Uncharacterized protein</fullName>
    </submittedName>
</protein>
<dbReference type="EMBL" id="VSRR010113391">
    <property type="protein sequence ID" value="MPC98275.1"/>
    <property type="molecule type" value="Genomic_DNA"/>
</dbReference>
<gene>
    <name evidence="2" type="ORF">E2C01_093637</name>
</gene>
<feature type="compositionally biased region" description="Polar residues" evidence="1">
    <location>
        <begin position="30"/>
        <end position="50"/>
    </location>
</feature>
<evidence type="ECO:0000313" key="3">
    <source>
        <dbReference type="Proteomes" id="UP000324222"/>
    </source>
</evidence>
<proteinExistence type="predicted"/>
<organism evidence="2 3">
    <name type="scientific">Portunus trituberculatus</name>
    <name type="common">Swimming crab</name>
    <name type="synonym">Neptunus trituberculatus</name>
    <dbReference type="NCBI Taxonomy" id="210409"/>
    <lineage>
        <taxon>Eukaryota</taxon>
        <taxon>Metazoa</taxon>
        <taxon>Ecdysozoa</taxon>
        <taxon>Arthropoda</taxon>
        <taxon>Crustacea</taxon>
        <taxon>Multicrustacea</taxon>
        <taxon>Malacostraca</taxon>
        <taxon>Eumalacostraca</taxon>
        <taxon>Eucarida</taxon>
        <taxon>Decapoda</taxon>
        <taxon>Pleocyemata</taxon>
        <taxon>Brachyura</taxon>
        <taxon>Eubrachyura</taxon>
        <taxon>Portunoidea</taxon>
        <taxon>Portunidae</taxon>
        <taxon>Portuninae</taxon>
        <taxon>Portunus</taxon>
    </lineage>
</organism>
<sequence length="50" mass="5341">MFSSLTRWGVGRDLSLLGIKREPAGKREGSSSTTTTSIRAGNSSKTRISV</sequence>
<evidence type="ECO:0000313" key="2">
    <source>
        <dbReference type="EMBL" id="MPC98275.1"/>
    </source>
</evidence>
<keyword evidence="3" id="KW-1185">Reference proteome</keyword>
<feature type="region of interest" description="Disordered" evidence="1">
    <location>
        <begin position="19"/>
        <end position="50"/>
    </location>
</feature>
<name>A0A5B7JUQ3_PORTR</name>
<accession>A0A5B7JUQ3</accession>